<dbReference type="Pfam" id="PF13458">
    <property type="entry name" value="Peripla_BP_6"/>
    <property type="match status" value="1"/>
</dbReference>
<feature type="chain" id="PRO_5038718511" evidence="3">
    <location>
        <begin position="23"/>
        <end position="381"/>
    </location>
</feature>
<dbReference type="PATRIC" id="fig|1111454.3.peg.1349"/>
<dbReference type="Proteomes" id="UP000017090">
    <property type="component" value="Unassembled WGS sequence"/>
</dbReference>
<protein>
    <submittedName>
        <fullName evidence="5">Receptor family ligand-binding protein</fullName>
    </submittedName>
</protein>
<organism evidence="5 6">
    <name type="scientific">Megasphaera vaginalis</name>
    <name type="common">ex Srinivasan et al. 2021</name>
    <dbReference type="NCBI Taxonomy" id="1111454"/>
    <lineage>
        <taxon>Bacteria</taxon>
        <taxon>Bacillati</taxon>
        <taxon>Bacillota</taxon>
        <taxon>Negativicutes</taxon>
        <taxon>Veillonellales</taxon>
        <taxon>Veillonellaceae</taxon>
        <taxon>Megasphaera</taxon>
    </lineage>
</organism>
<evidence type="ECO:0000313" key="6">
    <source>
        <dbReference type="Proteomes" id="UP000017090"/>
    </source>
</evidence>
<evidence type="ECO:0000256" key="2">
    <source>
        <dbReference type="ARBA" id="ARBA00022729"/>
    </source>
</evidence>
<dbReference type="SUPFAM" id="SSF53822">
    <property type="entry name" value="Periplasmic binding protein-like I"/>
    <property type="match status" value="1"/>
</dbReference>
<feature type="domain" description="Leucine-binding protein" evidence="4">
    <location>
        <begin position="26"/>
        <end position="364"/>
    </location>
</feature>
<dbReference type="eggNOG" id="COG0683">
    <property type="taxonomic scope" value="Bacteria"/>
</dbReference>
<dbReference type="Gene3D" id="3.40.50.2300">
    <property type="match status" value="2"/>
</dbReference>
<sequence length="381" mass="41316">MRSALAAVLLSLALLCSSCGLTEPNEIRIGINMNLNENDPLSDRAAEQGIELAKDVINEEGGILNKPIQLISMNNHGSPEKAAAAMDALAERHVCAVIGPNRSPAALAVITRAEALKLPVISPAGTHPDITVNSELHQVYPHMFRATFINSVQARAIAEHAFSHLKKRRAAIVSDSTDPYSLDLAKFFEKSFTAHGGTVTAHIDLAAANAADRAVAAAAMSDTVYMPLYITKAVPLIAAIRRHDKETVILGADDWQALSTAPQLREADLNRVFYTDHYANDVNDAVSETFAERFYEKYGELPSAKAALSYDSLLLLANAMRSGNSSSDTAIIQGLEHTRDFIGATGKIGFDSNHDAIKDVCIMTFWQKQPVLTEHHHLLGW</sequence>
<evidence type="ECO:0000259" key="4">
    <source>
        <dbReference type="Pfam" id="PF13458"/>
    </source>
</evidence>
<dbReference type="PANTHER" id="PTHR30483">
    <property type="entry name" value="LEUCINE-SPECIFIC-BINDING PROTEIN"/>
    <property type="match status" value="1"/>
</dbReference>
<feature type="signal peptide" evidence="3">
    <location>
        <begin position="1"/>
        <end position="22"/>
    </location>
</feature>
<dbReference type="InterPro" id="IPR028081">
    <property type="entry name" value="Leu-bd"/>
</dbReference>
<dbReference type="InterPro" id="IPR028082">
    <property type="entry name" value="Peripla_BP_I"/>
</dbReference>
<comment type="caution">
    <text evidence="5">The sequence shown here is derived from an EMBL/GenBank/DDBJ whole genome shotgun (WGS) entry which is preliminary data.</text>
</comment>
<name>U7UIC1_9FIRM</name>
<dbReference type="PANTHER" id="PTHR30483:SF6">
    <property type="entry name" value="PERIPLASMIC BINDING PROTEIN OF ABC TRANSPORTER FOR NATURAL AMINO ACIDS"/>
    <property type="match status" value="1"/>
</dbReference>
<evidence type="ECO:0000256" key="1">
    <source>
        <dbReference type="ARBA" id="ARBA00010062"/>
    </source>
</evidence>
<keyword evidence="5" id="KW-0675">Receptor</keyword>
<evidence type="ECO:0000313" key="5">
    <source>
        <dbReference type="EMBL" id="ERT59147.1"/>
    </source>
</evidence>
<dbReference type="AlphaFoldDB" id="U7UIC1"/>
<dbReference type="STRING" id="1111454.HMPREF1250_1425"/>
<keyword evidence="6" id="KW-1185">Reference proteome</keyword>
<dbReference type="RefSeq" id="WP_023053774.1">
    <property type="nucleotide sequence ID" value="NZ_AWXA01000037.1"/>
</dbReference>
<dbReference type="OrthoDB" id="9783240at2"/>
<reference evidence="5 6" key="1">
    <citation type="submission" date="2013-09" db="EMBL/GenBank/DDBJ databases">
        <authorList>
            <person name="Durkin A.S."/>
            <person name="Haft D.R."/>
            <person name="McCorrison J."/>
            <person name="Torralba M."/>
            <person name="Gillis M."/>
            <person name="Haft D.H."/>
            <person name="Methe B."/>
            <person name="Sutton G."/>
            <person name="Nelson K.E."/>
        </authorList>
    </citation>
    <scope>NUCLEOTIDE SEQUENCE [LARGE SCALE GENOMIC DNA]</scope>
    <source>
        <strain evidence="5 6">BV3C16-1</strain>
    </source>
</reference>
<keyword evidence="2 3" id="KW-0732">Signal</keyword>
<dbReference type="CDD" id="cd06347">
    <property type="entry name" value="PBP1_ABC_LivK_ligand_binding-like"/>
    <property type="match status" value="1"/>
</dbReference>
<gene>
    <name evidence="5" type="ORF">HMPREF1250_1425</name>
</gene>
<dbReference type="EMBL" id="AWXA01000037">
    <property type="protein sequence ID" value="ERT59147.1"/>
    <property type="molecule type" value="Genomic_DNA"/>
</dbReference>
<proteinExistence type="inferred from homology"/>
<accession>U7UIC1</accession>
<dbReference type="InterPro" id="IPR051010">
    <property type="entry name" value="BCAA_transport"/>
</dbReference>
<comment type="similarity">
    <text evidence="1">Belongs to the leucine-binding protein family.</text>
</comment>
<evidence type="ECO:0000256" key="3">
    <source>
        <dbReference type="SAM" id="SignalP"/>
    </source>
</evidence>